<keyword evidence="3" id="KW-1185">Reference proteome</keyword>
<evidence type="ECO:0000259" key="1">
    <source>
        <dbReference type="PROSITE" id="PS51725"/>
    </source>
</evidence>
<dbReference type="InterPro" id="IPR050404">
    <property type="entry name" value="Heme-degrading_MO"/>
</dbReference>
<dbReference type="PANTHER" id="PTHR34474">
    <property type="entry name" value="SIGNAL TRANSDUCTION PROTEIN TRAP"/>
    <property type="match status" value="1"/>
</dbReference>
<dbReference type="PROSITE" id="PS51725">
    <property type="entry name" value="ABM"/>
    <property type="match status" value="1"/>
</dbReference>
<dbReference type="GO" id="GO:0004497">
    <property type="term" value="F:monooxygenase activity"/>
    <property type="evidence" value="ECO:0007669"/>
    <property type="project" value="UniProtKB-KW"/>
</dbReference>
<organism evidence="2 3">
    <name type="scientific">Sulfuracidifex metallicus DSM 6482 = JCM 9184</name>
    <dbReference type="NCBI Taxonomy" id="523847"/>
    <lineage>
        <taxon>Archaea</taxon>
        <taxon>Thermoproteota</taxon>
        <taxon>Thermoprotei</taxon>
        <taxon>Sulfolobales</taxon>
        <taxon>Sulfolobaceae</taxon>
        <taxon>Sulfuracidifex</taxon>
    </lineage>
</organism>
<keyword evidence="2" id="KW-0503">Monooxygenase</keyword>
<evidence type="ECO:0000313" key="2">
    <source>
        <dbReference type="EMBL" id="MUN28962.1"/>
    </source>
</evidence>
<evidence type="ECO:0000313" key="3">
    <source>
        <dbReference type="Proteomes" id="UP000470772"/>
    </source>
</evidence>
<proteinExistence type="predicted"/>
<dbReference type="Pfam" id="PF03992">
    <property type="entry name" value="ABM"/>
    <property type="match status" value="1"/>
</dbReference>
<dbReference type="Gene3D" id="3.30.70.100">
    <property type="match status" value="1"/>
</dbReference>
<name>A0A6A9QV57_SULME</name>
<accession>A0A6A9QV57</accession>
<protein>
    <submittedName>
        <fullName evidence="2">Antibiotic biosynthesis monooxygenase</fullName>
    </submittedName>
</protein>
<gene>
    <name evidence="2" type="ORF">GC250_05810</name>
</gene>
<dbReference type="RefSeq" id="WP_156016524.1">
    <property type="nucleotide sequence ID" value="NZ_WGGD01000005.1"/>
</dbReference>
<reference evidence="2 3" key="1">
    <citation type="submission" date="2019-10" db="EMBL/GenBank/DDBJ databases">
        <title>Sequencing and Assembly of Multiple Reported Metal-Biooxidizing Members of the Extremely Thermoacidophilic Archaeal Family Sulfolobaceae.</title>
        <authorList>
            <person name="Counts J.A."/>
            <person name="Kelly R.M."/>
        </authorList>
    </citation>
    <scope>NUCLEOTIDE SEQUENCE [LARGE SCALE GENOMIC DNA]</scope>
    <source>
        <strain evidence="2 3">DSM 6482</strain>
    </source>
</reference>
<dbReference type="InterPro" id="IPR007138">
    <property type="entry name" value="ABM_dom"/>
</dbReference>
<dbReference type="InterPro" id="IPR011008">
    <property type="entry name" value="Dimeric_a/b-barrel"/>
</dbReference>
<sequence>MINIGFYYRVKKGHEKEFEGRFWDVVSSNVEGMKSAKLYKNVMDPQEYMIYTEWTSLEAFRNFMKSQGYKETVDYGKSILDGIPTHRILQPIDEEMEKVSGSTI</sequence>
<keyword evidence="2" id="KW-0560">Oxidoreductase</keyword>
<dbReference type="EMBL" id="WGGD01000005">
    <property type="protein sequence ID" value="MUN28962.1"/>
    <property type="molecule type" value="Genomic_DNA"/>
</dbReference>
<feature type="domain" description="ABM" evidence="1">
    <location>
        <begin position="2"/>
        <end position="88"/>
    </location>
</feature>
<dbReference type="AlphaFoldDB" id="A0A6A9QV57"/>
<dbReference type="SUPFAM" id="SSF54909">
    <property type="entry name" value="Dimeric alpha+beta barrel"/>
    <property type="match status" value="1"/>
</dbReference>
<dbReference type="PANTHER" id="PTHR34474:SF2">
    <property type="entry name" value="SIGNAL TRANSDUCTION PROTEIN TRAP"/>
    <property type="match status" value="1"/>
</dbReference>
<dbReference type="Proteomes" id="UP000470772">
    <property type="component" value="Unassembled WGS sequence"/>
</dbReference>
<comment type="caution">
    <text evidence="2">The sequence shown here is derived from an EMBL/GenBank/DDBJ whole genome shotgun (WGS) entry which is preliminary data.</text>
</comment>